<protein>
    <recommendedName>
        <fullName evidence="4">DUF4878 domain-containing protein</fullName>
    </recommendedName>
</protein>
<accession>A0ABT1GAC3</accession>
<dbReference type="EMBL" id="JALJYF010000002">
    <property type="protein sequence ID" value="MCP1728265.1"/>
    <property type="molecule type" value="Genomic_DNA"/>
</dbReference>
<evidence type="ECO:0000313" key="3">
    <source>
        <dbReference type="Proteomes" id="UP001523550"/>
    </source>
</evidence>
<keyword evidence="1" id="KW-0732">Signal</keyword>
<comment type="caution">
    <text evidence="2">The sequence shown here is derived from an EMBL/GenBank/DDBJ whole genome shotgun (WGS) entry which is preliminary data.</text>
</comment>
<proteinExistence type="predicted"/>
<gene>
    <name evidence="2" type="ORF">J2T60_002265</name>
</gene>
<feature type="signal peptide" evidence="1">
    <location>
        <begin position="1"/>
        <end position="27"/>
    </location>
</feature>
<dbReference type="Proteomes" id="UP001523550">
    <property type="component" value="Unassembled WGS sequence"/>
</dbReference>
<evidence type="ECO:0000256" key="1">
    <source>
        <dbReference type="SAM" id="SignalP"/>
    </source>
</evidence>
<reference evidence="2 3" key="1">
    <citation type="submission" date="2022-03" db="EMBL/GenBank/DDBJ databases">
        <title>Genomic Encyclopedia of Type Strains, Phase III (KMG-III): the genomes of soil and plant-associated and newly described type strains.</title>
        <authorList>
            <person name="Whitman W."/>
        </authorList>
    </citation>
    <scope>NUCLEOTIDE SEQUENCE [LARGE SCALE GENOMIC DNA]</scope>
    <source>
        <strain evidence="2 3">BSker1</strain>
    </source>
</reference>
<keyword evidence="3" id="KW-1185">Reference proteome</keyword>
<evidence type="ECO:0000313" key="2">
    <source>
        <dbReference type="EMBL" id="MCP1728265.1"/>
    </source>
</evidence>
<sequence length="157" mass="17445">MKSSARKTMAALPLLLLAALLIGCGGAADDPEQRIRALIVDAEQAAEAGSTRRVMRHVSEAYRDEAGRDKSELRNLVRAYLFQQDSLQLVTRIRHIEVATAYRAHAEVQLGLAGDAAERARSMTGLNANNLQLQLTFDREADDEWRLIRADWSRGSE</sequence>
<dbReference type="PROSITE" id="PS51257">
    <property type="entry name" value="PROKAR_LIPOPROTEIN"/>
    <property type="match status" value="1"/>
</dbReference>
<dbReference type="RefSeq" id="WP_253450058.1">
    <property type="nucleotide sequence ID" value="NZ_JALJYF010000002.1"/>
</dbReference>
<feature type="chain" id="PRO_5046546343" description="DUF4878 domain-containing protein" evidence="1">
    <location>
        <begin position="28"/>
        <end position="157"/>
    </location>
</feature>
<evidence type="ECO:0008006" key="4">
    <source>
        <dbReference type="Google" id="ProtNLM"/>
    </source>
</evidence>
<name>A0ABT1GAC3_9GAMM</name>
<organism evidence="2 3">
    <name type="scientific">Natronospira proteinivora</name>
    <dbReference type="NCBI Taxonomy" id="1807133"/>
    <lineage>
        <taxon>Bacteria</taxon>
        <taxon>Pseudomonadati</taxon>
        <taxon>Pseudomonadota</taxon>
        <taxon>Gammaproteobacteria</taxon>
        <taxon>Natronospirales</taxon>
        <taxon>Natronospiraceae</taxon>
        <taxon>Natronospira</taxon>
    </lineage>
</organism>